<dbReference type="SUPFAM" id="SSF103486">
    <property type="entry name" value="V-type ATP synthase subunit C"/>
    <property type="match status" value="1"/>
</dbReference>
<dbReference type="HOGENOM" id="CLU_764199_0_0_2"/>
<dbReference type="AlphaFoldDB" id="B5ICJ4"/>
<proteinExistence type="predicted"/>
<dbReference type="Pfam" id="PF01992">
    <property type="entry name" value="vATP-synt_AC39"/>
    <property type="match status" value="1"/>
</dbReference>
<dbReference type="InterPro" id="IPR044911">
    <property type="entry name" value="V-type_ATPase_csu/dsu_dom_3"/>
</dbReference>
<keyword evidence="2" id="KW-1185">Reference proteome</keyword>
<name>B5ICJ4_ACIB4</name>
<reference evidence="1" key="1">
    <citation type="submission" date="2010-02" db="EMBL/GenBank/DDBJ databases">
        <title>Complete sequence of Aciduliprofundum boonei T469.</title>
        <authorList>
            <consortium name="US DOE Joint Genome Institute"/>
            <person name="Lucas S."/>
            <person name="Copeland A."/>
            <person name="Lapidus A."/>
            <person name="Cheng J.-F."/>
            <person name="Bruce D."/>
            <person name="Goodwin L."/>
            <person name="Pitluck S."/>
            <person name="Saunders E."/>
            <person name="Detter J.C."/>
            <person name="Han C."/>
            <person name="Tapia R."/>
            <person name="Land M."/>
            <person name="Hauser L."/>
            <person name="Kyrpides N."/>
            <person name="Mikhailova N."/>
            <person name="Flores G."/>
            <person name="Reysenbach A.-L."/>
            <person name="Woyke T."/>
        </authorList>
    </citation>
    <scope>NUCLEOTIDE SEQUENCE</scope>
    <source>
        <strain evidence="1">T469</strain>
    </source>
</reference>
<dbReference type="Gene3D" id="1.10.132.50">
    <property type="entry name" value="ATP synthase (C/AC39) subunit, domain 3"/>
    <property type="match status" value="3"/>
</dbReference>
<dbReference type="RefSeq" id="WP_008083899.1">
    <property type="nucleotide sequence ID" value="NC_013926.1"/>
</dbReference>
<dbReference type="eggNOG" id="arCOG02459">
    <property type="taxonomic scope" value="Archaea"/>
</dbReference>
<evidence type="ECO:0000313" key="2">
    <source>
        <dbReference type="Proteomes" id="UP000001400"/>
    </source>
</evidence>
<dbReference type="Proteomes" id="UP000001400">
    <property type="component" value="Chromosome"/>
</dbReference>
<organism evidence="1 2">
    <name type="scientific">Aciduliprofundum boonei (strain DSM 19572 / T469)</name>
    <dbReference type="NCBI Taxonomy" id="439481"/>
    <lineage>
        <taxon>Archaea</taxon>
        <taxon>Methanobacteriati</taxon>
        <taxon>Thermoplasmatota</taxon>
        <taxon>DHVE2 group</taxon>
        <taxon>Candidatus Aciduliprofundum</taxon>
    </lineage>
</organism>
<dbReference type="PANTHER" id="PTHR38682:SF1">
    <property type="entry name" value="V-TYPE ATP SYNTHASE SUBUNIT C"/>
    <property type="match status" value="1"/>
</dbReference>
<dbReference type="InterPro" id="IPR036079">
    <property type="entry name" value="ATPase_csu/dsu_sf"/>
</dbReference>
<dbReference type="InterPro" id="IPR002843">
    <property type="entry name" value="ATPase_V0-cplx_csu/dsu"/>
</dbReference>
<gene>
    <name evidence="1" type="ordered locus">Aboo_1264</name>
</gene>
<evidence type="ECO:0000313" key="1">
    <source>
        <dbReference type="EMBL" id="ADD09072.1"/>
    </source>
</evidence>
<dbReference type="OrthoDB" id="4272at2157"/>
<dbReference type="InterPro" id="IPR050873">
    <property type="entry name" value="V-ATPase_V0D/AC39_subunit"/>
</dbReference>
<dbReference type="GeneID" id="8828226"/>
<dbReference type="STRING" id="439481.Aboo_1264"/>
<dbReference type="PANTHER" id="PTHR38682">
    <property type="entry name" value="V-TYPE ATP SYNTHASE SUBUNIT C"/>
    <property type="match status" value="1"/>
</dbReference>
<sequence>MLESTAIILAITISFLAIFVVIAFLMGFFRKMLNIGAYMGPNATIFAIGAKYTEKDNIERLLNYTNLTEVVSDIEKEGYSVEDLKKYDIELERSMLAMMQRVMEMLPDDGKSFAEAYMLKYDANMVKRILRAKYAKVPKARIYEEVYPGRFLTKLIIQHMVEATSMEDAVSALDATPFAEVIKIWNESSDLYKVDIALDRLVLKNLIDSKRMLEENSAEPVNIVLSMFVDIFNIKTIVRAKKAEIEDISNLLLEGGYELSDWKVKSMANARTLDEALSHLEGTSYAFLRDVEDPFVIELELDRMLLRKVNELSLTFATTAGPLLMFLVAKDFELRNLKSIVKGYMEGISKDRIRGLLVGDVA</sequence>
<dbReference type="KEGG" id="abi:Aboo_1264"/>
<dbReference type="EMBL" id="CP001941">
    <property type="protein sequence ID" value="ADD09072.1"/>
    <property type="molecule type" value="Genomic_DNA"/>
</dbReference>
<protein>
    <submittedName>
        <fullName evidence="1">H+transporting two-sector ATPase C (AC39) subunit</fullName>
    </submittedName>
</protein>
<dbReference type="GO" id="GO:0046961">
    <property type="term" value="F:proton-transporting ATPase activity, rotational mechanism"/>
    <property type="evidence" value="ECO:0007669"/>
    <property type="project" value="InterPro"/>
</dbReference>
<accession>B5ICJ4</accession>